<dbReference type="InterPro" id="IPR021225">
    <property type="entry name" value="Tlde1_dom"/>
</dbReference>
<dbReference type="AlphaFoldDB" id="A0A4R5VM87"/>
<name>A0A4R5VM87_9BURK</name>
<reference evidence="2 3" key="1">
    <citation type="submission" date="2019-03" db="EMBL/GenBank/DDBJ databases">
        <title>Sapientia aquatica gen. nov., sp. nov., isolated from a crater lake.</title>
        <authorList>
            <person name="Felfoldi T."/>
            <person name="Szabo A."/>
            <person name="Toth E."/>
            <person name="Schumann P."/>
            <person name="Keki Z."/>
            <person name="Marialigeti K."/>
            <person name="Mathe I."/>
        </authorList>
    </citation>
    <scope>NUCLEOTIDE SEQUENCE [LARGE SCALE GENOMIC DNA]</scope>
    <source>
        <strain evidence="2 3">SA-152</strain>
    </source>
</reference>
<dbReference type="OrthoDB" id="6490254at2"/>
<evidence type="ECO:0000313" key="3">
    <source>
        <dbReference type="Proteomes" id="UP000294829"/>
    </source>
</evidence>
<gene>
    <name evidence="2" type="ORF">E2I14_18885</name>
</gene>
<sequence>MINCTFELNDKPMSTFTVGALSVAAFSGLGADVNRRASMCRYGKRPIPVGQYYIFDRQSGGLIGPLREMLGGGADKSQWFSLYAIDDHIDNDSMLCHEIVRGQFRLHPKGTLGRSEGCITIDDIRDWLTVRAALRNTTPVYVPGSALKAYGIVVVK</sequence>
<keyword evidence="3" id="KW-1185">Reference proteome</keyword>
<evidence type="ECO:0000313" key="2">
    <source>
        <dbReference type="EMBL" id="TDK59262.1"/>
    </source>
</evidence>
<accession>A0A4R5VM87</accession>
<dbReference type="Pfam" id="PF10908">
    <property type="entry name" value="Tlde1_dom"/>
    <property type="match status" value="1"/>
</dbReference>
<evidence type="ECO:0000259" key="1">
    <source>
        <dbReference type="Pfam" id="PF10908"/>
    </source>
</evidence>
<dbReference type="Proteomes" id="UP000294829">
    <property type="component" value="Unassembled WGS sequence"/>
</dbReference>
<dbReference type="EMBL" id="SMYL01000026">
    <property type="protein sequence ID" value="TDK59262.1"/>
    <property type="molecule type" value="Genomic_DNA"/>
</dbReference>
<proteinExistence type="predicted"/>
<feature type="domain" description="Tlde1" evidence="1">
    <location>
        <begin position="23"/>
        <end position="144"/>
    </location>
</feature>
<comment type="caution">
    <text evidence="2">The sequence shown here is derived from an EMBL/GenBank/DDBJ whole genome shotgun (WGS) entry which is preliminary data.</text>
</comment>
<protein>
    <submittedName>
        <fullName evidence="2">DUF2778 domain-containing protein</fullName>
    </submittedName>
</protein>
<organism evidence="2 3">
    <name type="scientific">Sapientia aquatica</name>
    <dbReference type="NCBI Taxonomy" id="1549640"/>
    <lineage>
        <taxon>Bacteria</taxon>
        <taxon>Pseudomonadati</taxon>
        <taxon>Pseudomonadota</taxon>
        <taxon>Betaproteobacteria</taxon>
        <taxon>Burkholderiales</taxon>
        <taxon>Oxalobacteraceae</taxon>
        <taxon>Sapientia</taxon>
    </lineage>
</organism>